<organism evidence="9 10">
    <name type="scientific">Teichococcus oryzae</name>
    <dbReference type="NCBI Taxonomy" id="1608942"/>
    <lineage>
        <taxon>Bacteria</taxon>
        <taxon>Pseudomonadati</taxon>
        <taxon>Pseudomonadota</taxon>
        <taxon>Alphaproteobacteria</taxon>
        <taxon>Acetobacterales</taxon>
        <taxon>Roseomonadaceae</taxon>
        <taxon>Roseomonas</taxon>
    </lineage>
</organism>
<evidence type="ECO:0000256" key="6">
    <source>
        <dbReference type="ARBA" id="ARBA00023136"/>
    </source>
</evidence>
<evidence type="ECO:0000259" key="8">
    <source>
        <dbReference type="PROSITE" id="PS51202"/>
    </source>
</evidence>
<dbReference type="PANTHER" id="PTHR43652">
    <property type="entry name" value="BASIC AMINO ACID ANTIPORTER YFCC-RELATED"/>
    <property type="match status" value="1"/>
</dbReference>
<keyword evidence="10" id="KW-1185">Reference proteome</keyword>
<dbReference type="InterPro" id="IPR031312">
    <property type="entry name" value="Na/sul_symport_CS"/>
</dbReference>
<feature type="transmembrane region" description="Helical" evidence="7">
    <location>
        <begin position="213"/>
        <end position="235"/>
    </location>
</feature>
<dbReference type="SUPFAM" id="SSF116726">
    <property type="entry name" value="TrkA C-terminal domain-like"/>
    <property type="match status" value="2"/>
</dbReference>
<dbReference type="Gene3D" id="3.30.70.1450">
    <property type="entry name" value="Regulator of K+ conductance, C-terminal domain"/>
    <property type="match status" value="2"/>
</dbReference>
<dbReference type="Pfam" id="PF03600">
    <property type="entry name" value="CitMHS"/>
    <property type="match status" value="1"/>
</dbReference>
<dbReference type="InterPro" id="IPR006037">
    <property type="entry name" value="RCK_C"/>
</dbReference>
<proteinExistence type="predicted"/>
<dbReference type="PROSITE" id="PS51202">
    <property type="entry name" value="RCK_C"/>
    <property type="match status" value="2"/>
</dbReference>
<accession>A0A5B2T9A3</accession>
<dbReference type="AlphaFoldDB" id="A0A5B2T9A3"/>
<dbReference type="EMBL" id="VUKA01000051">
    <property type="protein sequence ID" value="KAA2211201.1"/>
    <property type="molecule type" value="Genomic_DNA"/>
</dbReference>
<dbReference type="GO" id="GO:0005886">
    <property type="term" value="C:plasma membrane"/>
    <property type="evidence" value="ECO:0007669"/>
    <property type="project" value="TreeGrafter"/>
</dbReference>
<evidence type="ECO:0000256" key="1">
    <source>
        <dbReference type="ARBA" id="ARBA00004141"/>
    </source>
</evidence>
<name>A0A5B2T9A3_9PROT</name>
<feature type="transmembrane region" description="Helical" evidence="7">
    <location>
        <begin position="450"/>
        <end position="466"/>
    </location>
</feature>
<comment type="subcellular location">
    <subcellularLocation>
        <location evidence="1">Membrane</location>
        <topology evidence="1">Multi-pass membrane protein</topology>
    </subcellularLocation>
</comment>
<keyword evidence="5 7" id="KW-1133">Transmembrane helix</keyword>
<evidence type="ECO:0000256" key="3">
    <source>
        <dbReference type="ARBA" id="ARBA00022692"/>
    </source>
</evidence>
<evidence type="ECO:0000313" key="10">
    <source>
        <dbReference type="Proteomes" id="UP000322110"/>
    </source>
</evidence>
<feature type="transmembrane region" description="Helical" evidence="7">
    <location>
        <begin position="532"/>
        <end position="551"/>
    </location>
</feature>
<feature type="domain" description="RCK C-terminal" evidence="8">
    <location>
        <begin position="247"/>
        <end position="331"/>
    </location>
</feature>
<keyword evidence="4" id="KW-0677">Repeat</keyword>
<feature type="domain" description="RCK C-terminal" evidence="8">
    <location>
        <begin position="350"/>
        <end position="435"/>
    </location>
</feature>
<dbReference type="GO" id="GO:0006813">
    <property type="term" value="P:potassium ion transport"/>
    <property type="evidence" value="ECO:0007669"/>
    <property type="project" value="InterPro"/>
</dbReference>
<dbReference type="PROSITE" id="PS01271">
    <property type="entry name" value="NA_SULFATE"/>
    <property type="match status" value="1"/>
</dbReference>
<keyword evidence="6 7" id="KW-0472">Membrane</keyword>
<evidence type="ECO:0000256" key="5">
    <source>
        <dbReference type="ARBA" id="ARBA00022989"/>
    </source>
</evidence>
<dbReference type="PANTHER" id="PTHR43652:SF2">
    <property type="entry name" value="BASIC AMINO ACID ANTIPORTER YFCC-RELATED"/>
    <property type="match status" value="1"/>
</dbReference>
<evidence type="ECO:0000256" key="4">
    <source>
        <dbReference type="ARBA" id="ARBA00022737"/>
    </source>
</evidence>
<evidence type="ECO:0000256" key="2">
    <source>
        <dbReference type="ARBA" id="ARBA00022448"/>
    </source>
</evidence>
<keyword evidence="2" id="KW-0813">Transport</keyword>
<dbReference type="InterPro" id="IPR051679">
    <property type="entry name" value="DASS-Related_Transporters"/>
</dbReference>
<evidence type="ECO:0000256" key="7">
    <source>
        <dbReference type="SAM" id="Phobius"/>
    </source>
</evidence>
<protein>
    <submittedName>
        <fullName evidence="9">SLC13 family permease</fullName>
    </submittedName>
</protein>
<evidence type="ECO:0000313" key="9">
    <source>
        <dbReference type="EMBL" id="KAA2211201.1"/>
    </source>
</evidence>
<feature type="transmembrane region" description="Helical" evidence="7">
    <location>
        <begin position="558"/>
        <end position="575"/>
    </location>
</feature>
<keyword evidence="3 7" id="KW-0812">Transmembrane</keyword>
<dbReference type="Proteomes" id="UP000322110">
    <property type="component" value="Unassembled WGS sequence"/>
</dbReference>
<dbReference type="InterPro" id="IPR036721">
    <property type="entry name" value="RCK_C_sf"/>
</dbReference>
<dbReference type="InterPro" id="IPR004680">
    <property type="entry name" value="Cit_transptr-like_dom"/>
</dbReference>
<comment type="caution">
    <text evidence="9">The sequence shown here is derived from an EMBL/GenBank/DDBJ whole genome shotgun (WGS) entry which is preliminary data.</text>
</comment>
<feature type="transmembrane region" description="Helical" evidence="7">
    <location>
        <begin position="472"/>
        <end position="488"/>
    </location>
</feature>
<gene>
    <name evidence="9" type="ORF">F0Q34_21360</name>
</gene>
<feature type="transmembrane region" description="Helical" evidence="7">
    <location>
        <begin position="68"/>
        <end position="90"/>
    </location>
</feature>
<feature type="transmembrane region" description="Helical" evidence="7">
    <location>
        <begin position="495"/>
        <end position="512"/>
    </location>
</feature>
<feature type="transmembrane region" description="Helical" evidence="7">
    <location>
        <begin position="175"/>
        <end position="193"/>
    </location>
</feature>
<sequence length="641" mass="67439">MRRAPTNIRSPWASSPRNRIRIAQPGRVVPRSGLRCPDPCMTPDQIIVSLLTLLALAGFVLQPVRYDIVAMLLLLGLVLTGQVAPASAFLGFAEPAVTTVAAVLAISKGLQSAGTVDLLLRRLGGMRGKPRLQIGVQTGLCASFSAFMNNVGALALFMPVALRNAYRDKYSPGRALMPLAFGSVLGGLVTLIGTPPNLIISSIRQERTDLGPYALFDFAWVGLPISLAGLAYLMLGGRLLGGARGGKPVLPGPDAGSYVAEVRLRPGSRSIGAPIRALEGMADEDVTVVGLFRGPNRTLAPPGEARLREGDVLLLEGPPEALHAIVEAADLALTHKEGDEDTEAEEAQPVGLSVLVAADVDAVEAVLRPGSPLVGRTVGMLRLRSQYGVNLLAVSRQGRRVADRMADIVLRPGDVLLLQGVPDKRAEAFQALSLLPLAERNLTLGRPRHAWLAGGLFLLGILAVMFELAPAHIAFATVLMAMILFRVLRADEAYAAIDWPVIVLLGALFPLGEAMEKSGTLALLVDMLSGPAAALPAWALVAGIMLACMLLSEIMANNATVLLMAPVALGLAQVAGLSPDAMLMAVCMGTSCTFLSPIGHQSNTLVMEPGGYRFSDYARLGGPLALLCLAIGTPMILLVWG</sequence>
<reference evidence="9 10" key="1">
    <citation type="journal article" date="2015" name="Int. J. Syst. Evol. Microbiol.">
        <title>Roseomonas oryzae sp. nov., isolated from paddy rhizosphere soil.</title>
        <authorList>
            <person name="Ramaprasad E.V."/>
            <person name="Sasikala Ch."/>
            <person name="Ramana Ch.V."/>
        </authorList>
    </citation>
    <scope>NUCLEOTIDE SEQUENCE [LARGE SCALE GENOMIC DNA]</scope>
    <source>
        <strain evidence="9 10">KCTC 42542</strain>
    </source>
</reference>
<dbReference type="GO" id="GO:0008324">
    <property type="term" value="F:monoatomic cation transmembrane transporter activity"/>
    <property type="evidence" value="ECO:0007669"/>
    <property type="project" value="InterPro"/>
</dbReference>
<dbReference type="Pfam" id="PF02080">
    <property type="entry name" value="TrkA_C"/>
    <property type="match status" value="2"/>
</dbReference>
<feature type="transmembrane region" description="Helical" evidence="7">
    <location>
        <begin position="620"/>
        <end position="640"/>
    </location>
</feature>